<evidence type="ECO:0008006" key="10">
    <source>
        <dbReference type="Google" id="ProtNLM"/>
    </source>
</evidence>
<dbReference type="RefSeq" id="XP_013255143.1">
    <property type="nucleotide sequence ID" value="XM_013399689.1"/>
</dbReference>
<evidence type="ECO:0000256" key="4">
    <source>
        <dbReference type="ARBA" id="ARBA00023002"/>
    </source>
</evidence>
<dbReference type="STRING" id="1182545.A0A072NZV8"/>
<dbReference type="AlphaFoldDB" id="A0A072NZV8"/>
<keyword evidence="7" id="KW-0503">Monooxygenase</keyword>
<gene>
    <name evidence="8" type="ORF">A1O9_11396</name>
</gene>
<proteinExistence type="inferred from homology"/>
<dbReference type="GeneID" id="25286294"/>
<evidence type="ECO:0000313" key="9">
    <source>
        <dbReference type="Proteomes" id="UP000027920"/>
    </source>
</evidence>
<dbReference type="Proteomes" id="UP000027920">
    <property type="component" value="Unassembled WGS sequence"/>
</dbReference>
<evidence type="ECO:0000256" key="6">
    <source>
        <dbReference type="PIRSR" id="PIRSR602401-1"/>
    </source>
</evidence>
<dbReference type="CDD" id="cd11060">
    <property type="entry name" value="CYP57A1-like"/>
    <property type="match status" value="1"/>
</dbReference>
<accession>A0A072NZV8</accession>
<reference evidence="8 9" key="1">
    <citation type="submission" date="2013-03" db="EMBL/GenBank/DDBJ databases">
        <title>The Genome Sequence of Exophiala aquamarina CBS 119918.</title>
        <authorList>
            <consortium name="The Broad Institute Genomics Platform"/>
            <person name="Cuomo C."/>
            <person name="de Hoog S."/>
            <person name="Gorbushina A."/>
            <person name="Walker B."/>
            <person name="Young S.K."/>
            <person name="Zeng Q."/>
            <person name="Gargeya S."/>
            <person name="Fitzgerald M."/>
            <person name="Haas B."/>
            <person name="Abouelleil A."/>
            <person name="Allen A.W."/>
            <person name="Alvarado L."/>
            <person name="Arachchi H.M."/>
            <person name="Berlin A.M."/>
            <person name="Chapman S.B."/>
            <person name="Gainer-Dewar J."/>
            <person name="Goldberg J."/>
            <person name="Griggs A."/>
            <person name="Gujja S."/>
            <person name="Hansen M."/>
            <person name="Howarth C."/>
            <person name="Imamovic A."/>
            <person name="Ireland A."/>
            <person name="Larimer J."/>
            <person name="McCowan C."/>
            <person name="Murphy C."/>
            <person name="Pearson M."/>
            <person name="Poon T.W."/>
            <person name="Priest M."/>
            <person name="Roberts A."/>
            <person name="Saif S."/>
            <person name="Shea T."/>
            <person name="Sisk P."/>
            <person name="Sykes S."/>
            <person name="Wortman J."/>
            <person name="Nusbaum C."/>
            <person name="Birren B."/>
        </authorList>
    </citation>
    <scope>NUCLEOTIDE SEQUENCE [LARGE SCALE GENOMIC DNA]</scope>
    <source>
        <strain evidence="8 9">CBS 119918</strain>
    </source>
</reference>
<keyword evidence="4 7" id="KW-0560">Oxidoreductase</keyword>
<sequence length="417" mass="47940">MVNLKQTSFYSVFSPFYQGTPLDSLFSTRDTTYHKNVKKPVANLFSMTNLRSYEIYVDECNGIFMDAMRDLEGQPVDFSKWLQWYAFDVIASITFQRRFGFMEQRQDVDNMIRDLDLGAGYIKVISQYPGFHPWLIGNRSLMTFLEKCFGELPDALSRFMKITEEEIVRYSSEDKREGVGRTDFLAQLRAKEAKDNQISFRDMMNHLSNNLLAGSDTTAISLRAVFYYLIKTPRAYARLVAEIDEADRNKRLSTSVTFEESQKLPYLQAVIKEALRMHPGVGFPLERYVPSEGAAICGTVLPGGTTVSVNAAVIHLNKDVYGEDATQFRPERWIDASPEQSKLMDRSFLSFGYGARTCIGKNISLLEMGKFIPQVLRHFNIEWASEHPEWKLEAAWFWKQSGIIVKCRRRPRTTEGI</sequence>
<dbReference type="GO" id="GO:0016705">
    <property type="term" value="F:oxidoreductase activity, acting on paired donors, with incorporation or reduction of molecular oxygen"/>
    <property type="evidence" value="ECO:0007669"/>
    <property type="project" value="InterPro"/>
</dbReference>
<dbReference type="InterPro" id="IPR050121">
    <property type="entry name" value="Cytochrome_P450_monoxygenase"/>
</dbReference>
<keyword evidence="6 7" id="KW-0349">Heme</keyword>
<dbReference type="EMBL" id="AMGV01000017">
    <property type="protein sequence ID" value="KEF52553.1"/>
    <property type="molecule type" value="Genomic_DNA"/>
</dbReference>
<evidence type="ECO:0000256" key="7">
    <source>
        <dbReference type="RuleBase" id="RU000461"/>
    </source>
</evidence>
<evidence type="ECO:0000256" key="3">
    <source>
        <dbReference type="ARBA" id="ARBA00022723"/>
    </source>
</evidence>
<comment type="caution">
    <text evidence="8">The sequence shown here is derived from an EMBL/GenBank/DDBJ whole genome shotgun (WGS) entry which is preliminary data.</text>
</comment>
<feature type="binding site" description="axial binding residue" evidence="6">
    <location>
        <position position="358"/>
    </location>
    <ligand>
        <name>heme</name>
        <dbReference type="ChEBI" id="CHEBI:30413"/>
    </ligand>
    <ligandPart>
        <name>Fe</name>
        <dbReference type="ChEBI" id="CHEBI:18248"/>
    </ligandPart>
</feature>
<evidence type="ECO:0000256" key="2">
    <source>
        <dbReference type="ARBA" id="ARBA00010617"/>
    </source>
</evidence>
<name>A0A072NZV8_9EURO</name>
<dbReference type="PRINTS" id="PR00463">
    <property type="entry name" value="EP450I"/>
</dbReference>
<dbReference type="InterPro" id="IPR036396">
    <property type="entry name" value="Cyt_P450_sf"/>
</dbReference>
<dbReference type="InterPro" id="IPR001128">
    <property type="entry name" value="Cyt_P450"/>
</dbReference>
<dbReference type="PANTHER" id="PTHR24305:SF232">
    <property type="entry name" value="P450, PUTATIVE (EUROFUNG)-RELATED"/>
    <property type="match status" value="1"/>
</dbReference>
<dbReference type="PROSITE" id="PS00086">
    <property type="entry name" value="CYTOCHROME_P450"/>
    <property type="match status" value="1"/>
</dbReference>
<dbReference type="Pfam" id="PF00067">
    <property type="entry name" value="p450"/>
    <property type="match status" value="1"/>
</dbReference>
<dbReference type="OrthoDB" id="3934656at2759"/>
<dbReference type="PRINTS" id="PR00385">
    <property type="entry name" value="P450"/>
</dbReference>
<dbReference type="Gene3D" id="1.10.630.10">
    <property type="entry name" value="Cytochrome P450"/>
    <property type="match status" value="1"/>
</dbReference>
<organism evidence="8 9">
    <name type="scientific">Exophiala aquamarina CBS 119918</name>
    <dbReference type="NCBI Taxonomy" id="1182545"/>
    <lineage>
        <taxon>Eukaryota</taxon>
        <taxon>Fungi</taxon>
        <taxon>Dikarya</taxon>
        <taxon>Ascomycota</taxon>
        <taxon>Pezizomycotina</taxon>
        <taxon>Eurotiomycetes</taxon>
        <taxon>Chaetothyriomycetidae</taxon>
        <taxon>Chaetothyriales</taxon>
        <taxon>Herpotrichiellaceae</taxon>
        <taxon>Exophiala</taxon>
    </lineage>
</organism>
<dbReference type="HOGENOM" id="CLU_001570_14_0_1"/>
<comment type="similarity">
    <text evidence="2 7">Belongs to the cytochrome P450 family.</text>
</comment>
<dbReference type="GO" id="GO:0005506">
    <property type="term" value="F:iron ion binding"/>
    <property type="evidence" value="ECO:0007669"/>
    <property type="project" value="InterPro"/>
</dbReference>
<dbReference type="GO" id="GO:0004497">
    <property type="term" value="F:monooxygenase activity"/>
    <property type="evidence" value="ECO:0007669"/>
    <property type="project" value="UniProtKB-KW"/>
</dbReference>
<keyword evidence="9" id="KW-1185">Reference proteome</keyword>
<dbReference type="GO" id="GO:0020037">
    <property type="term" value="F:heme binding"/>
    <property type="evidence" value="ECO:0007669"/>
    <property type="project" value="InterPro"/>
</dbReference>
<protein>
    <recommendedName>
        <fullName evidence="10">Cytochrome P450 oxidoreductase</fullName>
    </recommendedName>
</protein>
<evidence type="ECO:0000256" key="5">
    <source>
        <dbReference type="ARBA" id="ARBA00023004"/>
    </source>
</evidence>
<dbReference type="VEuPathDB" id="FungiDB:A1O9_11396"/>
<keyword evidence="5 6" id="KW-0408">Iron</keyword>
<comment type="cofactor">
    <cofactor evidence="1 6">
        <name>heme</name>
        <dbReference type="ChEBI" id="CHEBI:30413"/>
    </cofactor>
</comment>
<evidence type="ECO:0000313" key="8">
    <source>
        <dbReference type="EMBL" id="KEF52553.1"/>
    </source>
</evidence>
<dbReference type="PANTHER" id="PTHR24305">
    <property type="entry name" value="CYTOCHROME P450"/>
    <property type="match status" value="1"/>
</dbReference>
<keyword evidence="3 6" id="KW-0479">Metal-binding</keyword>
<dbReference type="InterPro" id="IPR002401">
    <property type="entry name" value="Cyt_P450_E_grp-I"/>
</dbReference>
<dbReference type="InterPro" id="IPR017972">
    <property type="entry name" value="Cyt_P450_CS"/>
</dbReference>
<dbReference type="SUPFAM" id="SSF48264">
    <property type="entry name" value="Cytochrome P450"/>
    <property type="match status" value="1"/>
</dbReference>
<evidence type="ECO:0000256" key="1">
    <source>
        <dbReference type="ARBA" id="ARBA00001971"/>
    </source>
</evidence>